<dbReference type="PANTHER" id="PTHR14710:SF2">
    <property type="entry name" value="GEM-ASSOCIATED PROTEIN 6"/>
    <property type="match status" value="1"/>
</dbReference>
<dbReference type="Gene3D" id="2.30.30.100">
    <property type="match status" value="1"/>
</dbReference>
<dbReference type="GO" id="GO:0000387">
    <property type="term" value="P:spliceosomal snRNP assembly"/>
    <property type="evidence" value="ECO:0007669"/>
    <property type="project" value="TreeGrafter"/>
</dbReference>
<dbReference type="GO" id="GO:0005634">
    <property type="term" value="C:nucleus"/>
    <property type="evidence" value="ECO:0007669"/>
    <property type="project" value="InterPro"/>
</dbReference>
<dbReference type="AlphaFoldDB" id="A0A1W0ABF8"/>
<keyword evidence="3" id="KW-1185">Reference proteome</keyword>
<dbReference type="InterPro" id="IPR047574">
    <property type="entry name" value="AD"/>
</dbReference>
<feature type="domain" description="AD" evidence="1">
    <location>
        <begin position="66"/>
        <end position="154"/>
    </location>
</feature>
<comment type="caution">
    <text evidence="2">The sequence shown here is derived from an EMBL/GenBank/DDBJ whole genome shotgun (WGS) entry which is preliminary data.</text>
</comment>
<dbReference type="Pfam" id="PF20417">
    <property type="entry name" value="Gemin6_C"/>
    <property type="match status" value="1"/>
</dbReference>
<dbReference type="InterPro" id="IPR009422">
    <property type="entry name" value="Gemin6"/>
</dbReference>
<dbReference type="InterPro" id="IPR046856">
    <property type="entry name" value="Gemin6_C"/>
</dbReference>
<proteinExistence type="predicted"/>
<protein>
    <recommendedName>
        <fullName evidence="1">AD domain-containing protein</fullName>
    </recommendedName>
</protein>
<evidence type="ECO:0000313" key="3">
    <source>
        <dbReference type="Proteomes" id="UP000243217"/>
    </source>
</evidence>
<sequence length="154" mass="17308">MLNEELIGKAVKVHLQNKSFLHGALYSIDPENDNVILFILDKDTSKVLTRLIMGHTIVSITNDDEENMDIDAIKVWLQEHVEDQHEPLSLEATRTALQEYLSSHCIDSSIDSNDHIVLFGGAATIAPPYNANSISSQNDIVIQRLTTLLKSWRK</sequence>
<dbReference type="GO" id="GO:0032797">
    <property type="term" value="C:SMN complex"/>
    <property type="evidence" value="ECO:0007669"/>
    <property type="project" value="TreeGrafter"/>
</dbReference>
<dbReference type="PROSITE" id="PS52001">
    <property type="entry name" value="AD"/>
    <property type="match status" value="1"/>
</dbReference>
<evidence type="ECO:0000259" key="1">
    <source>
        <dbReference type="PROSITE" id="PS52001"/>
    </source>
</evidence>
<dbReference type="GO" id="GO:0000245">
    <property type="term" value="P:spliceosomal complex assembly"/>
    <property type="evidence" value="ECO:0007669"/>
    <property type="project" value="InterPro"/>
</dbReference>
<organism evidence="2 3">
    <name type="scientific">Thraustotheca clavata</name>
    <dbReference type="NCBI Taxonomy" id="74557"/>
    <lineage>
        <taxon>Eukaryota</taxon>
        <taxon>Sar</taxon>
        <taxon>Stramenopiles</taxon>
        <taxon>Oomycota</taxon>
        <taxon>Saprolegniomycetes</taxon>
        <taxon>Saprolegniales</taxon>
        <taxon>Achlyaceae</taxon>
        <taxon>Thraustotheca</taxon>
    </lineage>
</organism>
<evidence type="ECO:0000313" key="2">
    <source>
        <dbReference type="EMBL" id="OQS07657.1"/>
    </source>
</evidence>
<gene>
    <name evidence="2" type="ORF">THRCLA_00348</name>
</gene>
<dbReference type="OrthoDB" id="77463at2759"/>
<dbReference type="PANTHER" id="PTHR14710">
    <property type="entry name" value="GEM-ASSOCIATED PROTEIN 6"/>
    <property type="match status" value="1"/>
</dbReference>
<reference evidence="2 3" key="1">
    <citation type="journal article" date="2014" name="Genome Biol. Evol.">
        <title>The secreted proteins of Achlya hypogyna and Thraustotheca clavata identify the ancestral oomycete secretome and reveal gene acquisitions by horizontal gene transfer.</title>
        <authorList>
            <person name="Misner I."/>
            <person name="Blouin N."/>
            <person name="Leonard G."/>
            <person name="Richards T.A."/>
            <person name="Lane C.E."/>
        </authorList>
    </citation>
    <scope>NUCLEOTIDE SEQUENCE [LARGE SCALE GENOMIC DNA]</scope>
    <source>
        <strain evidence="2 3">ATCC 34112</strain>
    </source>
</reference>
<dbReference type="Proteomes" id="UP000243217">
    <property type="component" value="Unassembled WGS sequence"/>
</dbReference>
<name>A0A1W0ABF8_9STRA</name>
<accession>A0A1W0ABF8</accession>
<dbReference type="EMBL" id="JNBS01000203">
    <property type="protein sequence ID" value="OQS07657.1"/>
    <property type="molecule type" value="Genomic_DNA"/>
</dbReference>